<keyword evidence="2 5" id="KW-0812">Transmembrane</keyword>
<evidence type="ECO:0000259" key="6">
    <source>
        <dbReference type="Pfam" id="PF03151"/>
    </source>
</evidence>
<protein>
    <recommendedName>
        <fullName evidence="6">Sugar phosphate transporter domain-containing protein</fullName>
    </recommendedName>
</protein>
<organism evidence="7 8">
    <name type="scientific">Coptis chinensis</name>
    <dbReference type="NCBI Taxonomy" id="261450"/>
    <lineage>
        <taxon>Eukaryota</taxon>
        <taxon>Viridiplantae</taxon>
        <taxon>Streptophyta</taxon>
        <taxon>Embryophyta</taxon>
        <taxon>Tracheophyta</taxon>
        <taxon>Spermatophyta</taxon>
        <taxon>Magnoliopsida</taxon>
        <taxon>Ranunculales</taxon>
        <taxon>Ranunculaceae</taxon>
        <taxon>Coptidoideae</taxon>
        <taxon>Coptis</taxon>
    </lineage>
</organism>
<name>A0A835H3R8_9MAGN</name>
<dbReference type="GO" id="GO:0016020">
    <property type="term" value="C:membrane"/>
    <property type="evidence" value="ECO:0007669"/>
    <property type="project" value="UniProtKB-SubCell"/>
</dbReference>
<comment type="caution">
    <text evidence="7">The sequence shown here is derived from an EMBL/GenBank/DDBJ whole genome shotgun (WGS) entry which is preliminary data.</text>
</comment>
<evidence type="ECO:0000313" key="8">
    <source>
        <dbReference type="Proteomes" id="UP000631114"/>
    </source>
</evidence>
<accession>A0A835H3R8</accession>
<keyword evidence="8" id="KW-1185">Reference proteome</keyword>
<dbReference type="Pfam" id="PF03151">
    <property type="entry name" value="TPT"/>
    <property type="match status" value="1"/>
</dbReference>
<feature type="domain" description="Sugar phosphate transporter" evidence="6">
    <location>
        <begin position="117"/>
        <end position="247"/>
    </location>
</feature>
<proteinExistence type="predicted"/>
<evidence type="ECO:0000256" key="1">
    <source>
        <dbReference type="ARBA" id="ARBA00004141"/>
    </source>
</evidence>
<dbReference type="AlphaFoldDB" id="A0A835H3R8"/>
<reference evidence="7 8" key="1">
    <citation type="submission" date="2020-10" db="EMBL/GenBank/DDBJ databases">
        <title>The Coptis chinensis genome and diversification of protoberbering-type alkaloids.</title>
        <authorList>
            <person name="Wang B."/>
            <person name="Shu S."/>
            <person name="Song C."/>
            <person name="Liu Y."/>
        </authorList>
    </citation>
    <scope>NUCLEOTIDE SEQUENCE [LARGE SCALE GENOMIC DNA]</scope>
    <source>
        <strain evidence="7">HL-2020</strain>
        <tissue evidence="7">Leaf</tissue>
    </source>
</reference>
<dbReference type="PANTHER" id="PTHR11132">
    <property type="entry name" value="SOLUTE CARRIER FAMILY 35"/>
    <property type="match status" value="1"/>
</dbReference>
<evidence type="ECO:0000256" key="2">
    <source>
        <dbReference type="ARBA" id="ARBA00022692"/>
    </source>
</evidence>
<evidence type="ECO:0000256" key="5">
    <source>
        <dbReference type="SAM" id="Phobius"/>
    </source>
</evidence>
<comment type="subcellular location">
    <subcellularLocation>
        <location evidence="1">Membrane</location>
        <topology evidence="1">Multi-pass membrane protein</topology>
    </subcellularLocation>
</comment>
<dbReference type="OrthoDB" id="6418713at2759"/>
<sequence>MMHNVVLSASNDDLNDEPLFPPVTVSVGNQHPRESGTSYSRSWQCIETCVCDRFLLLGSPVSVLLDPQIFVNFHKRGAEQANPKLCTGNKISTQTGIGTAIAIAGVAIYSYLKAKIEEEKRTDINSTNLYAYISIIALIVCIPPAIILEGPQLMKHGISMIKFISDLFWVGMFYHLYSQLATNTLERVAPLTHTVGNVLKRVFVASQLLSLKRGAEQANKKLRTGNKISPQSGIGTAIAIAGVAIYSYLMAKIEEEKRGVMHTDDSLVKRKFHVAPRKKKLPESKRAMDSEGTFGIDIFPKIHIDGGRDMPQSVPTRLSFPLRP</sequence>
<feature type="transmembrane region" description="Helical" evidence="5">
    <location>
        <begin position="91"/>
        <end position="109"/>
    </location>
</feature>
<dbReference type="Proteomes" id="UP000631114">
    <property type="component" value="Unassembled WGS sequence"/>
</dbReference>
<feature type="transmembrane region" description="Helical" evidence="5">
    <location>
        <begin position="160"/>
        <end position="177"/>
    </location>
</feature>
<dbReference type="InterPro" id="IPR050186">
    <property type="entry name" value="TPT_transporter"/>
</dbReference>
<evidence type="ECO:0000313" key="7">
    <source>
        <dbReference type="EMBL" id="KAF9590143.1"/>
    </source>
</evidence>
<keyword evidence="4 5" id="KW-0472">Membrane</keyword>
<dbReference type="InterPro" id="IPR004853">
    <property type="entry name" value="Sugar_P_trans_dom"/>
</dbReference>
<feature type="transmembrane region" description="Helical" evidence="5">
    <location>
        <begin position="232"/>
        <end position="251"/>
    </location>
</feature>
<evidence type="ECO:0000256" key="4">
    <source>
        <dbReference type="ARBA" id="ARBA00023136"/>
    </source>
</evidence>
<dbReference type="EMBL" id="JADFTS010000009">
    <property type="protein sequence ID" value="KAF9590143.1"/>
    <property type="molecule type" value="Genomic_DNA"/>
</dbReference>
<evidence type="ECO:0000256" key="3">
    <source>
        <dbReference type="ARBA" id="ARBA00022989"/>
    </source>
</evidence>
<gene>
    <name evidence="7" type="ORF">IFM89_031747</name>
</gene>
<feature type="transmembrane region" description="Helical" evidence="5">
    <location>
        <begin position="129"/>
        <end position="148"/>
    </location>
</feature>
<keyword evidence="3 5" id="KW-1133">Transmembrane helix</keyword>